<reference evidence="1" key="1">
    <citation type="submission" date="2018-10" db="EMBL/GenBank/DDBJ databases">
        <title>Hidden diversity of soil giant viruses.</title>
        <authorList>
            <person name="Schulz F."/>
            <person name="Alteio L."/>
            <person name="Goudeau D."/>
            <person name="Ryan E.M."/>
            <person name="Malmstrom R.R."/>
            <person name="Blanchard J."/>
            <person name="Woyke T."/>
        </authorList>
    </citation>
    <scope>NUCLEOTIDE SEQUENCE</scope>
    <source>
        <strain evidence="1">DSV1</strain>
    </source>
</reference>
<name>A0A3G4ZRG3_9VIRU</name>
<proteinExistence type="predicted"/>
<evidence type="ECO:0000313" key="1">
    <source>
        <dbReference type="EMBL" id="AYV77502.1"/>
    </source>
</evidence>
<organism evidence="1">
    <name type="scientific">Dasosvirus sp</name>
    <dbReference type="NCBI Taxonomy" id="2487764"/>
    <lineage>
        <taxon>Viruses</taxon>
        <taxon>Varidnaviria</taxon>
        <taxon>Bamfordvirae</taxon>
        <taxon>Nucleocytoviricota</taxon>
        <taxon>Megaviricetes</taxon>
        <taxon>Imitervirales</taxon>
        <taxon>Mimiviridae</taxon>
        <taxon>Klosneuvirinae</taxon>
    </lineage>
</organism>
<gene>
    <name evidence="1" type="ORF">Dasosvirus4_23</name>
</gene>
<dbReference type="EMBL" id="MK072045">
    <property type="protein sequence ID" value="AYV77502.1"/>
    <property type="molecule type" value="Genomic_DNA"/>
</dbReference>
<accession>A0A3G4ZRG3</accession>
<protein>
    <submittedName>
        <fullName evidence="1">Uncharacterized protein</fullName>
    </submittedName>
</protein>
<sequence>MGNTIQTIHKSWSDKMYGEDVVVRLEFTVRYVKDHLQDFGDQTKFYLHWNDETKYATKSQIDQLTYLDNLLYVDIVPTSYHKLIRSGSNNRFIIYRQLSCTKKDDGREFITWSVIRH</sequence>